<evidence type="ECO:0000256" key="1">
    <source>
        <dbReference type="ARBA" id="ARBA00022801"/>
    </source>
</evidence>
<dbReference type="InterPro" id="IPR051695">
    <property type="entry name" value="Phosphoglycerate_Mutase"/>
</dbReference>
<dbReference type="PANTHER" id="PTHR46517">
    <property type="entry name" value="FRUCTOSE-2,6-BISPHOSPHATASE TIGAR"/>
    <property type="match status" value="1"/>
</dbReference>
<feature type="binding site" evidence="2">
    <location>
        <position position="72"/>
    </location>
    <ligand>
        <name>substrate</name>
    </ligand>
</feature>
<dbReference type="SUPFAM" id="SSF53254">
    <property type="entry name" value="Phosphoglycerate mutase-like"/>
    <property type="match status" value="1"/>
</dbReference>
<dbReference type="Pfam" id="PF00300">
    <property type="entry name" value="His_Phos_1"/>
    <property type="match status" value="1"/>
</dbReference>
<dbReference type="EMBL" id="CAJNOR010006419">
    <property type="protein sequence ID" value="CAF1594833.1"/>
    <property type="molecule type" value="Genomic_DNA"/>
</dbReference>
<dbReference type="SMART" id="SM00855">
    <property type="entry name" value="PGAM"/>
    <property type="match status" value="1"/>
</dbReference>
<accession>A0A816ADW3</accession>
<evidence type="ECO:0000313" key="3">
    <source>
        <dbReference type="EMBL" id="CAF1594833.1"/>
    </source>
</evidence>
<comment type="caution">
    <text evidence="3">The sequence shown here is derived from an EMBL/GenBank/DDBJ whole genome shotgun (WGS) entry which is preliminary data.</text>
</comment>
<dbReference type="InterPro" id="IPR029033">
    <property type="entry name" value="His_PPase_superfam"/>
</dbReference>
<gene>
    <name evidence="3" type="ORF">XAT740_LOCUS46971</name>
</gene>
<dbReference type="InterPro" id="IPR013078">
    <property type="entry name" value="His_Pase_superF_clade-1"/>
</dbReference>
<protein>
    <submittedName>
        <fullName evidence="3">Uncharacterized protein</fullName>
    </submittedName>
</protein>
<reference evidence="3" key="1">
    <citation type="submission" date="2021-02" db="EMBL/GenBank/DDBJ databases">
        <authorList>
            <person name="Nowell W R."/>
        </authorList>
    </citation>
    <scope>NUCLEOTIDE SEQUENCE</scope>
</reference>
<evidence type="ECO:0000256" key="2">
    <source>
        <dbReference type="PIRSR" id="PIRSR613078-2"/>
    </source>
</evidence>
<dbReference type="GO" id="GO:0045820">
    <property type="term" value="P:negative regulation of glycolytic process"/>
    <property type="evidence" value="ECO:0007669"/>
    <property type="project" value="TreeGrafter"/>
</dbReference>
<keyword evidence="4" id="KW-1185">Reference proteome</keyword>
<dbReference type="AlphaFoldDB" id="A0A816ADW3"/>
<dbReference type="GO" id="GO:0004331">
    <property type="term" value="F:fructose-2,6-bisphosphate 2-phosphatase activity"/>
    <property type="evidence" value="ECO:0007669"/>
    <property type="project" value="TreeGrafter"/>
</dbReference>
<feature type="binding site" evidence="2">
    <location>
        <begin position="22"/>
        <end position="29"/>
    </location>
    <ligand>
        <name>substrate</name>
    </ligand>
</feature>
<dbReference type="GO" id="GO:0005829">
    <property type="term" value="C:cytosol"/>
    <property type="evidence" value="ECO:0007669"/>
    <property type="project" value="TreeGrafter"/>
</dbReference>
<dbReference type="Gene3D" id="3.40.50.1240">
    <property type="entry name" value="Phosphoglycerate mutase-like"/>
    <property type="match status" value="1"/>
</dbReference>
<name>A0A816ADW3_ADIRI</name>
<dbReference type="Proteomes" id="UP000663828">
    <property type="component" value="Unassembled WGS sequence"/>
</dbReference>
<dbReference type="CDD" id="cd07067">
    <property type="entry name" value="HP_PGM_like"/>
    <property type="match status" value="1"/>
</dbReference>
<dbReference type="GO" id="GO:0043456">
    <property type="term" value="P:regulation of pentose-phosphate shunt"/>
    <property type="evidence" value="ECO:0007669"/>
    <property type="project" value="TreeGrafter"/>
</dbReference>
<evidence type="ECO:0000313" key="4">
    <source>
        <dbReference type="Proteomes" id="UP000663828"/>
    </source>
</evidence>
<feature type="non-terminal residue" evidence="3">
    <location>
        <position position="75"/>
    </location>
</feature>
<sequence>MRTILQTTRNVDHIRFNLTLVRHAETHANAEGIIQGLIDTELSAIGYLQCQALGRHLQSHRFTHIYSSDLKRASE</sequence>
<organism evidence="3 4">
    <name type="scientific">Adineta ricciae</name>
    <name type="common">Rotifer</name>
    <dbReference type="NCBI Taxonomy" id="249248"/>
    <lineage>
        <taxon>Eukaryota</taxon>
        <taxon>Metazoa</taxon>
        <taxon>Spiralia</taxon>
        <taxon>Gnathifera</taxon>
        <taxon>Rotifera</taxon>
        <taxon>Eurotatoria</taxon>
        <taxon>Bdelloidea</taxon>
        <taxon>Adinetida</taxon>
        <taxon>Adinetidae</taxon>
        <taxon>Adineta</taxon>
    </lineage>
</organism>
<proteinExistence type="predicted"/>
<keyword evidence="1" id="KW-0378">Hydrolase</keyword>
<dbReference type="PANTHER" id="PTHR46517:SF1">
    <property type="entry name" value="FRUCTOSE-2,6-BISPHOSPHATASE TIGAR"/>
    <property type="match status" value="1"/>
</dbReference>